<accession>A0A0N1HAN6</accession>
<protein>
    <submittedName>
        <fullName evidence="2">Uncharacterized protein</fullName>
    </submittedName>
</protein>
<reference evidence="2 3" key="1">
    <citation type="submission" date="2015-06" db="EMBL/GenBank/DDBJ databases">
        <title>Draft genome of the ant-associated black yeast Phialophora attae CBS 131958.</title>
        <authorList>
            <person name="Moreno L.F."/>
            <person name="Stielow B.J."/>
            <person name="de Hoog S."/>
            <person name="Vicente V.A."/>
            <person name="Weiss V.A."/>
            <person name="de Vries M."/>
            <person name="Cruz L.M."/>
            <person name="Souza E.M."/>
        </authorList>
    </citation>
    <scope>NUCLEOTIDE SEQUENCE [LARGE SCALE GENOMIC DNA]</scope>
    <source>
        <strain evidence="2 3">CBS 131958</strain>
    </source>
</reference>
<evidence type="ECO:0000256" key="1">
    <source>
        <dbReference type="SAM" id="MobiDB-lite"/>
    </source>
</evidence>
<organism evidence="2 3">
    <name type="scientific">Cyphellophora attinorum</name>
    <dbReference type="NCBI Taxonomy" id="1664694"/>
    <lineage>
        <taxon>Eukaryota</taxon>
        <taxon>Fungi</taxon>
        <taxon>Dikarya</taxon>
        <taxon>Ascomycota</taxon>
        <taxon>Pezizomycotina</taxon>
        <taxon>Eurotiomycetes</taxon>
        <taxon>Chaetothyriomycetidae</taxon>
        <taxon>Chaetothyriales</taxon>
        <taxon>Cyphellophoraceae</taxon>
        <taxon>Cyphellophora</taxon>
    </lineage>
</organism>
<gene>
    <name evidence="2" type="ORF">AB675_3457</name>
</gene>
<dbReference type="VEuPathDB" id="FungiDB:AB675_3457"/>
<evidence type="ECO:0000313" key="3">
    <source>
        <dbReference type="Proteomes" id="UP000038010"/>
    </source>
</evidence>
<evidence type="ECO:0000313" key="2">
    <source>
        <dbReference type="EMBL" id="KPI39817.1"/>
    </source>
</evidence>
<dbReference type="STRING" id="1664694.A0A0N1HAN6"/>
<dbReference type="GeneID" id="28735388"/>
<feature type="compositionally biased region" description="Low complexity" evidence="1">
    <location>
        <begin position="18"/>
        <end position="42"/>
    </location>
</feature>
<proteinExistence type="predicted"/>
<feature type="region of interest" description="Disordered" evidence="1">
    <location>
        <begin position="217"/>
        <end position="240"/>
    </location>
</feature>
<feature type="region of interest" description="Disordered" evidence="1">
    <location>
        <begin position="1"/>
        <end position="43"/>
    </location>
</feature>
<comment type="caution">
    <text evidence="2">The sequence shown here is derived from an EMBL/GenBank/DDBJ whole genome shotgun (WGS) entry which is preliminary data.</text>
</comment>
<dbReference type="AlphaFoldDB" id="A0A0N1HAN6"/>
<dbReference type="Proteomes" id="UP000038010">
    <property type="component" value="Unassembled WGS sequence"/>
</dbReference>
<dbReference type="RefSeq" id="XP_017999780.1">
    <property type="nucleotide sequence ID" value="XM_018143508.1"/>
</dbReference>
<dbReference type="OrthoDB" id="5336357at2759"/>
<sequence>MGLKRKASSLECDYAFHQQQQPSSPPSMTFSSTTSSPDSMITEPFHTTSTYHLPITTNAPWLNSRTRKRVRDNRPDESQIHSDTVRKLFEAQKPHLPQEDAMMMDSDDFYQNNSLPTPPMDVEEEMAEDPANEDASAAATADLLVPEANQRSLHDFFRRQQPHQQVNVFPLTPPAVVESTVPLYTQQILFTTRPPTQQEIAAGAPAPVLRQRSSMGVLGEINTPPPSRDEQQDPSEGQSTFAGGVLACGFRSKVEIEAGLFGGIGVDVASGADAMVMG</sequence>
<keyword evidence="3" id="KW-1185">Reference proteome</keyword>
<name>A0A0N1HAN6_9EURO</name>
<dbReference type="EMBL" id="LFJN01000014">
    <property type="protein sequence ID" value="KPI39817.1"/>
    <property type="molecule type" value="Genomic_DNA"/>
</dbReference>